<accession>A0A5N3SBR1</accession>
<evidence type="ECO:0000256" key="1">
    <source>
        <dbReference type="SAM" id="Phobius"/>
    </source>
</evidence>
<keyword evidence="1" id="KW-1133">Transmembrane helix</keyword>
<reference evidence="3 4" key="1">
    <citation type="submission" date="2019-09" db="EMBL/GenBank/DDBJ databases">
        <title>Vibrio Fortis S7-72.</title>
        <authorList>
            <person name="Das S.K."/>
        </authorList>
    </citation>
    <scope>NUCLEOTIDE SEQUENCE [LARGE SCALE GENOMIC DNA]</scope>
    <source>
        <strain evidence="3 4">S7-72</strain>
    </source>
</reference>
<dbReference type="InterPro" id="IPR010627">
    <property type="entry name" value="Prepilin_pept_A24_N"/>
</dbReference>
<comment type="caution">
    <text evidence="3">The sequence shown here is derived from an EMBL/GenBank/DDBJ whole genome shotgun (WGS) entry which is preliminary data.</text>
</comment>
<keyword evidence="1" id="KW-0812">Transmembrane</keyword>
<feature type="transmembrane region" description="Helical" evidence="1">
    <location>
        <begin position="6"/>
        <end position="26"/>
    </location>
</feature>
<feature type="domain" description="Prepilin peptidase A24 N-terminal" evidence="2">
    <location>
        <begin position="18"/>
        <end position="100"/>
    </location>
</feature>
<evidence type="ECO:0000259" key="2">
    <source>
        <dbReference type="Pfam" id="PF06750"/>
    </source>
</evidence>
<keyword evidence="1" id="KW-0472">Membrane</keyword>
<dbReference type="Pfam" id="PF06750">
    <property type="entry name" value="A24_N_bact"/>
    <property type="match status" value="1"/>
</dbReference>
<evidence type="ECO:0000313" key="4">
    <source>
        <dbReference type="Proteomes" id="UP000326687"/>
    </source>
</evidence>
<dbReference type="EMBL" id="VXDD01000001">
    <property type="protein sequence ID" value="KAB0303163.1"/>
    <property type="molecule type" value="Genomic_DNA"/>
</dbReference>
<sequence>MMCTAFMTSIFAYSIIFIIGSTLYSFMQCIIDRIFVYKWPVLFSLISSSRCDLCGHKLSIKEYFPLLSSMYLRGKSRCCHRYIDKKYLYGEIISGAFLCTGVYLLRL</sequence>
<name>A0A5N3SBR1_9VIBR</name>
<proteinExistence type="predicted"/>
<gene>
    <name evidence="3" type="ORF">F2Z80_03955</name>
</gene>
<feature type="transmembrane region" description="Helical" evidence="1">
    <location>
        <begin position="87"/>
        <end position="105"/>
    </location>
</feature>
<protein>
    <submittedName>
        <fullName evidence="3">Prepilin peptidase</fullName>
    </submittedName>
</protein>
<dbReference type="AlphaFoldDB" id="A0A5N3SBR1"/>
<organism evidence="3 4">
    <name type="scientific">Vibrio fortis</name>
    <dbReference type="NCBI Taxonomy" id="212667"/>
    <lineage>
        <taxon>Bacteria</taxon>
        <taxon>Pseudomonadati</taxon>
        <taxon>Pseudomonadota</taxon>
        <taxon>Gammaproteobacteria</taxon>
        <taxon>Vibrionales</taxon>
        <taxon>Vibrionaceae</taxon>
        <taxon>Vibrio</taxon>
    </lineage>
</organism>
<evidence type="ECO:0000313" key="3">
    <source>
        <dbReference type="EMBL" id="KAB0303163.1"/>
    </source>
</evidence>
<dbReference type="Proteomes" id="UP000326687">
    <property type="component" value="Unassembled WGS sequence"/>
</dbReference>